<sequence length="87" mass="10564">MLFRHYHIQSDYRFSMLKSISEFFMKLVEIRKYETHSRLYLLLKLVLLLPMSTASVKRAFSRMTTIKKTNCVVLWEINCSMIVWFHI</sequence>
<gene>
    <name evidence="1" type="ORF">RND81_04G018100</name>
</gene>
<dbReference type="InterPro" id="IPR055298">
    <property type="entry name" value="AtLOH3-like"/>
</dbReference>
<reference evidence="1" key="1">
    <citation type="submission" date="2024-03" db="EMBL/GenBank/DDBJ databases">
        <title>WGS assembly of Saponaria officinalis var. Norfolk2.</title>
        <authorList>
            <person name="Jenkins J."/>
            <person name="Shu S."/>
            <person name="Grimwood J."/>
            <person name="Barry K."/>
            <person name="Goodstein D."/>
            <person name="Schmutz J."/>
            <person name="Leebens-Mack J."/>
            <person name="Osbourn A."/>
        </authorList>
    </citation>
    <scope>NUCLEOTIDE SEQUENCE [LARGE SCALE GENOMIC DNA]</scope>
    <source>
        <strain evidence="1">JIC</strain>
    </source>
</reference>
<keyword evidence="2" id="KW-1185">Reference proteome</keyword>
<name>A0AAW1LEA8_SAPOF</name>
<evidence type="ECO:0000313" key="1">
    <source>
        <dbReference type="EMBL" id="KAK9732729.1"/>
    </source>
</evidence>
<evidence type="ECO:0008006" key="3">
    <source>
        <dbReference type="Google" id="ProtNLM"/>
    </source>
</evidence>
<proteinExistence type="predicted"/>
<protein>
    <recommendedName>
        <fullName evidence="3">HAT C-terminal dimerisation domain-containing protein</fullName>
    </recommendedName>
</protein>
<organism evidence="1 2">
    <name type="scientific">Saponaria officinalis</name>
    <name type="common">Common soapwort</name>
    <name type="synonym">Lychnis saponaria</name>
    <dbReference type="NCBI Taxonomy" id="3572"/>
    <lineage>
        <taxon>Eukaryota</taxon>
        <taxon>Viridiplantae</taxon>
        <taxon>Streptophyta</taxon>
        <taxon>Embryophyta</taxon>
        <taxon>Tracheophyta</taxon>
        <taxon>Spermatophyta</taxon>
        <taxon>Magnoliopsida</taxon>
        <taxon>eudicotyledons</taxon>
        <taxon>Gunneridae</taxon>
        <taxon>Pentapetalae</taxon>
        <taxon>Caryophyllales</taxon>
        <taxon>Caryophyllaceae</taxon>
        <taxon>Caryophylleae</taxon>
        <taxon>Saponaria</taxon>
    </lineage>
</organism>
<dbReference type="AlphaFoldDB" id="A0AAW1LEA8"/>
<dbReference type="PANTHER" id="PTHR11697:SF230">
    <property type="entry name" value="ZINC FINGER, MYM DOMAIN CONTAINING 1"/>
    <property type="match status" value="1"/>
</dbReference>
<dbReference type="Proteomes" id="UP001443914">
    <property type="component" value="Unassembled WGS sequence"/>
</dbReference>
<dbReference type="EMBL" id="JBDFQZ010000004">
    <property type="protein sequence ID" value="KAK9732729.1"/>
    <property type="molecule type" value="Genomic_DNA"/>
</dbReference>
<comment type="caution">
    <text evidence="1">The sequence shown here is derived from an EMBL/GenBank/DDBJ whole genome shotgun (WGS) entry which is preliminary data.</text>
</comment>
<evidence type="ECO:0000313" key="2">
    <source>
        <dbReference type="Proteomes" id="UP001443914"/>
    </source>
</evidence>
<accession>A0AAW1LEA8</accession>
<dbReference type="PANTHER" id="PTHR11697">
    <property type="entry name" value="GENERAL TRANSCRIPTION FACTOR 2-RELATED ZINC FINGER PROTEIN"/>
    <property type="match status" value="1"/>
</dbReference>